<keyword evidence="3" id="KW-1185">Reference proteome</keyword>
<dbReference type="Proteomes" id="UP000299102">
    <property type="component" value="Unassembled WGS sequence"/>
</dbReference>
<protein>
    <submittedName>
        <fullName evidence="2">Uncharacterized protein</fullName>
    </submittedName>
</protein>
<evidence type="ECO:0000313" key="3">
    <source>
        <dbReference type="Proteomes" id="UP000299102"/>
    </source>
</evidence>
<accession>A0A4C1YJ90</accession>
<evidence type="ECO:0000313" key="2">
    <source>
        <dbReference type="EMBL" id="GBP75333.1"/>
    </source>
</evidence>
<reference evidence="2 3" key="1">
    <citation type="journal article" date="2019" name="Commun. Biol.">
        <title>The bagworm genome reveals a unique fibroin gene that provides high tensile strength.</title>
        <authorList>
            <person name="Kono N."/>
            <person name="Nakamura H."/>
            <person name="Ohtoshi R."/>
            <person name="Tomita M."/>
            <person name="Numata K."/>
            <person name="Arakawa K."/>
        </authorList>
    </citation>
    <scope>NUCLEOTIDE SEQUENCE [LARGE SCALE GENOMIC DNA]</scope>
</reference>
<organism evidence="2 3">
    <name type="scientific">Eumeta variegata</name>
    <name type="common">Bagworm moth</name>
    <name type="synonym">Eumeta japonica</name>
    <dbReference type="NCBI Taxonomy" id="151549"/>
    <lineage>
        <taxon>Eukaryota</taxon>
        <taxon>Metazoa</taxon>
        <taxon>Ecdysozoa</taxon>
        <taxon>Arthropoda</taxon>
        <taxon>Hexapoda</taxon>
        <taxon>Insecta</taxon>
        <taxon>Pterygota</taxon>
        <taxon>Neoptera</taxon>
        <taxon>Endopterygota</taxon>
        <taxon>Lepidoptera</taxon>
        <taxon>Glossata</taxon>
        <taxon>Ditrysia</taxon>
        <taxon>Tineoidea</taxon>
        <taxon>Psychidae</taxon>
        <taxon>Oiketicinae</taxon>
        <taxon>Eumeta</taxon>
    </lineage>
</organism>
<gene>
    <name evidence="2" type="ORF">EVAR_38397_1</name>
</gene>
<comment type="caution">
    <text evidence="2">The sequence shown here is derived from an EMBL/GenBank/DDBJ whole genome shotgun (WGS) entry which is preliminary data.</text>
</comment>
<dbReference type="EMBL" id="BGZK01001244">
    <property type="protein sequence ID" value="GBP75333.1"/>
    <property type="molecule type" value="Genomic_DNA"/>
</dbReference>
<sequence>MVLHLSYCPYKRDRNLANNKQRILCDLSEYEIVRNASKMTVKSKTVNRIVGVATLAVATGRHAIQWYIYSQNLYRSKRTIEPSQKGVAQSLAHGDASPHHTHYYL</sequence>
<feature type="region of interest" description="Disordered" evidence="1">
    <location>
        <begin position="85"/>
        <end position="105"/>
    </location>
</feature>
<name>A0A4C1YJ90_EUMVA</name>
<evidence type="ECO:0000256" key="1">
    <source>
        <dbReference type="SAM" id="MobiDB-lite"/>
    </source>
</evidence>
<dbReference type="AlphaFoldDB" id="A0A4C1YJ90"/>
<proteinExistence type="predicted"/>